<sequence length="469" mass="51674">MISGVLLQQIALGEGLHSEFRRGLDNMESLAQVVCAFLNTQGGTVFCGVSEDGNVVGLPLTEQDPQRIRGVHQAVADRLTPSALFTVSLDNLNGKAVLTIEVPEGKDRPYVCNDRVFLRQGGSTVVADAIALREMVQTKAVSADRWERRPSTAMEEGDLDHDEVHAMVNEAGRSERHRFARPDDDEAVLAELGLAGARGYTQGADVLFAHNPALRHPQTRVRLIRYAAGKTANEYLDDKQLRGPLVRVLNQAFDWLRGQLPMEQLFEVDTKAPLVRQARMAYPEAALREGLVNAFAHRDYAGFSGGLTVSVYADRIEIWNAGRLPAGLKPADLKRNHPSLPANPDIAQVLYLRGLMERIGRGTQKIIQSCVDQGLRPPQWEDRETGVTLTLWGPGGALDGLASLNARQQALLDAIKVDERIRPAEYRERFAVEVSERQARRDLAALEELGLLRVDGAGASTVYVRTNRT</sequence>
<accession>A0ABV8DK68</accession>
<feature type="domain" description="Schlafen AlbA-2" evidence="1">
    <location>
        <begin position="14"/>
        <end position="125"/>
    </location>
</feature>
<dbReference type="PANTHER" id="PTHR30595:SF6">
    <property type="entry name" value="SCHLAFEN ALBA-2 DOMAIN-CONTAINING PROTEIN"/>
    <property type="match status" value="1"/>
</dbReference>
<dbReference type="SUPFAM" id="SSF46785">
    <property type="entry name" value="Winged helix' DNA-binding domain"/>
    <property type="match status" value="1"/>
</dbReference>
<name>A0ABV8DK68_9BURK</name>
<evidence type="ECO:0000313" key="3">
    <source>
        <dbReference type="Proteomes" id="UP001595693"/>
    </source>
</evidence>
<organism evidence="2 3">
    <name type="scientific">Acidovorax facilis</name>
    <dbReference type="NCBI Taxonomy" id="12917"/>
    <lineage>
        <taxon>Bacteria</taxon>
        <taxon>Pseudomonadati</taxon>
        <taxon>Pseudomonadota</taxon>
        <taxon>Betaproteobacteria</taxon>
        <taxon>Burkholderiales</taxon>
        <taxon>Comamonadaceae</taxon>
        <taxon>Acidovorax</taxon>
    </lineage>
</organism>
<evidence type="ECO:0000259" key="1">
    <source>
        <dbReference type="Pfam" id="PF04326"/>
    </source>
</evidence>
<protein>
    <submittedName>
        <fullName evidence="2">RNA-binding domain-containing protein</fullName>
    </submittedName>
</protein>
<keyword evidence="3" id="KW-1185">Reference proteome</keyword>
<dbReference type="InterPro" id="IPR036390">
    <property type="entry name" value="WH_DNA-bd_sf"/>
</dbReference>
<dbReference type="InterPro" id="IPR038475">
    <property type="entry name" value="RecG_C_sf"/>
</dbReference>
<dbReference type="Pfam" id="PF13749">
    <property type="entry name" value="HATPase_c_4"/>
    <property type="match status" value="1"/>
</dbReference>
<proteinExistence type="predicted"/>
<dbReference type="InterPro" id="IPR007421">
    <property type="entry name" value="Schlafen_AlbA_2_dom"/>
</dbReference>
<evidence type="ECO:0000313" key="2">
    <source>
        <dbReference type="EMBL" id="MFC3938732.1"/>
    </source>
</evidence>
<dbReference type="EMBL" id="JBHSAJ010000186">
    <property type="protein sequence ID" value="MFC3938732.1"/>
    <property type="molecule type" value="Genomic_DNA"/>
</dbReference>
<reference evidence="3" key="1">
    <citation type="journal article" date="2019" name="Int. J. Syst. Evol. Microbiol.">
        <title>The Global Catalogue of Microorganisms (GCM) 10K type strain sequencing project: providing services to taxonomists for standard genome sequencing and annotation.</title>
        <authorList>
            <consortium name="The Broad Institute Genomics Platform"/>
            <consortium name="The Broad Institute Genome Sequencing Center for Infectious Disease"/>
            <person name="Wu L."/>
            <person name="Ma J."/>
        </authorList>
    </citation>
    <scope>NUCLEOTIDE SEQUENCE [LARGE SCALE GENOMIC DNA]</scope>
    <source>
        <strain evidence="3">CCUG 2113</strain>
    </source>
</reference>
<dbReference type="PANTHER" id="PTHR30595">
    <property type="entry name" value="GLPR-RELATED TRANSCRIPTIONAL REPRESSOR"/>
    <property type="match status" value="1"/>
</dbReference>
<dbReference type="Proteomes" id="UP001595693">
    <property type="component" value="Unassembled WGS sequence"/>
</dbReference>
<dbReference type="Gene3D" id="3.30.565.60">
    <property type="match status" value="1"/>
</dbReference>
<gene>
    <name evidence="2" type="ORF">ACFOW3_29350</name>
</gene>
<dbReference type="Pfam" id="PF04326">
    <property type="entry name" value="SLFN_AlbA_2"/>
    <property type="match status" value="1"/>
</dbReference>
<dbReference type="RefSeq" id="WP_055396073.1">
    <property type="nucleotide sequence ID" value="NZ_JAMXAX010000042.1"/>
</dbReference>
<comment type="caution">
    <text evidence="2">The sequence shown here is derived from an EMBL/GenBank/DDBJ whole genome shotgun (WGS) entry which is preliminary data.</text>
</comment>
<dbReference type="Gene3D" id="3.30.950.30">
    <property type="entry name" value="Schlafen, AAA domain"/>
    <property type="match status" value="1"/>
</dbReference>
<dbReference type="InterPro" id="IPR038461">
    <property type="entry name" value="Schlafen_AlbA_2_dom_sf"/>
</dbReference>